<accession>A0A9P6APD1</accession>
<sequence>MEDHKKVFEMDLAKPIGSQGRPEPGKTISGTVPFMSIRLLERWLIGNDIYHNPNPMILSLECGCPDWWTRESSGK</sequence>
<reference evidence="1" key="1">
    <citation type="journal article" date="2020" name="Nat. Commun.">
        <title>Large-scale genome sequencing of mycorrhizal fungi provides insights into the early evolution of symbiotic traits.</title>
        <authorList>
            <person name="Miyauchi S."/>
            <person name="Kiss E."/>
            <person name="Kuo A."/>
            <person name="Drula E."/>
            <person name="Kohler A."/>
            <person name="Sanchez-Garcia M."/>
            <person name="Morin E."/>
            <person name="Andreopoulos B."/>
            <person name="Barry K.W."/>
            <person name="Bonito G."/>
            <person name="Buee M."/>
            <person name="Carver A."/>
            <person name="Chen C."/>
            <person name="Cichocki N."/>
            <person name="Clum A."/>
            <person name="Culley D."/>
            <person name="Crous P.W."/>
            <person name="Fauchery L."/>
            <person name="Girlanda M."/>
            <person name="Hayes R.D."/>
            <person name="Keri Z."/>
            <person name="LaButti K."/>
            <person name="Lipzen A."/>
            <person name="Lombard V."/>
            <person name="Magnuson J."/>
            <person name="Maillard F."/>
            <person name="Murat C."/>
            <person name="Nolan M."/>
            <person name="Ohm R.A."/>
            <person name="Pangilinan J."/>
            <person name="Pereira M.F."/>
            <person name="Perotto S."/>
            <person name="Peter M."/>
            <person name="Pfister S."/>
            <person name="Riley R."/>
            <person name="Sitrit Y."/>
            <person name="Stielow J.B."/>
            <person name="Szollosi G."/>
            <person name="Zifcakova L."/>
            <person name="Stursova M."/>
            <person name="Spatafora J.W."/>
            <person name="Tedersoo L."/>
            <person name="Vaario L.M."/>
            <person name="Yamada A."/>
            <person name="Yan M."/>
            <person name="Wang P."/>
            <person name="Xu J."/>
            <person name="Bruns T."/>
            <person name="Baldrian P."/>
            <person name="Vilgalys R."/>
            <person name="Dunand C."/>
            <person name="Henrissat B."/>
            <person name="Grigoriev I.V."/>
            <person name="Hibbett D."/>
            <person name="Nagy L.G."/>
            <person name="Martin F.M."/>
        </authorList>
    </citation>
    <scope>NUCLEOTIDE SEQUENCE</scope>
    <source>
        <strain evidence="1">UP504</strain>
    </source>
</reference>
<comment type="caution">
    <text evidence="1">The sequence shown here is derived from an EMBL/GenBank/DDBJ whole genome shotgun (WGS) entry which is preliminary data.</text>
</comment>
<name>A0A9P6APD1_9AGAM</name>
<evidence type="ECO:0000313" key="1">
    <source>
        <dbReference type="EMBL" id="KAF9509555.1"/>
    </source>
</evidence>
<evidence type="ECO:0000313" key="2">
    <source>
        <dbReference type="Proteomes" id="UP000886523"/>
    </source>
</evidence>
<proteinExistence type="predicted"/>
<dbReference type="OrthoDB" id="5584477at2759"/>
<protein>
    <submittedName>
        <fullName evidence="1">Uncharacterized protein</fullName>
    </submittedName>
</protein>
<gene>
    <name evidence="1" type="ORF">BS47DRAFT_146838</name>
</gene>
<dbReference type="AlphaFoldDB" id="A0A9P6APD1"/>
<keyword evidence="2" id="KW-1185">Reference proteome</keyword>
<dbReference type="Proteomes" id="UP000886523">
    <property type="component" value="Unassembled WGS sequence"/>
</dbReference>
<organism evidence="1 2">
    <name type="scientific">Hydnum rufescens UP504</name>
    <dbReference type="NCBI Taxonomy" id="1448309"/>
    <lineage>
        <taxon>Eukaryota</taxon>
        <taxon>Fungi</taxon>
        <taxon>Dikarya</taxon>
        <taxon>Basidiomycota</taxon>
        <taxon>Agaricomycotina</taxon>
        <taxon>Agaricomycetes</taxon>
        <taxon>Cantharellales</taxon>
        <taxon>Hydnaceae</taxon>
        <taxon>Hydnum</taxon>
    </lineage>
</organism>
<dbReference type="EMBL" id="MU129033">
    <property type="protein sequence ID" value="KAF9509555.1"/>
    <property type="molecule type" value="Genomic_DNA"/>
</dbReference>